<protein>
    <submittedName>
        <fullName evidence="1">Uncharacterized protein, isoform F</fullName>
    </submittedName>
</protein>
<reference evidence="1 3" key="1">
    <citation type="journal article" date="2000" name="Science">
        <title>The genome sequence of Drosophila melanogaster.</title>
        <authorList>
            <person name="Adams M.D."/>
            <person name="Celniker S.E."/>
            <person name="Holt R.A."/>
            <person name="Evans C.A."/>
            <person name="Gocayne J.D."/>
            <person name="Amanatides P.G."/>
            <person name="Scherer S.E."/>
            <person name="Li P.W."/>
            <person name="Hoskins R.A."/>
            <person name="Galle R.F."/>
            <person name="George R.A."/>
            <person name="Lewis S.E."/>
            <person name="Richards S."/>
            <person name="Ashburner M."/>
            <person name="Henderson S.N."/>
            <person name="Sutton G.G."/>
            <person name="Wortman J.R."/>
            <person name="Yandell M.D."/>
            <person name="Zhang Q."/>
            <person name="Chen L.X."/>
            <person name="Brandon R.C."/>
            <person name="Rogers Y.H."/>
            <person name="Blazej R.G."/>
            <person name="Champe M."/>
            <person name="Pfeiffer B.D."/>
            <person name="Wan K.H."/>
            <person name="Doyle C."/>
            <person name="Baxter E.G."/>
            <person name="Helt G."/>
            <person name="Nelson C.R."/>
            <person name="Gabor G.L."/>
            <person name="Abril J.F."/>
            <person name="Agbayani A."/>
            <person name="An H.J."/>
            <person name="Andrews-Pfannkoch C."/>
            <person name="Baldwin D."/>
            <person name="Ballew R.M."/>
            <person name="Basu A."/>
            <person name="Baxendale J."/>
            <person name="Bayraktaroglu L."/>
            <person name="Beasley E.M."/>
            <person name="Beeson K.Y."/>
            <person name="Benos P.V."/>
            <person name="Berman B.P."/>
            <person name="Bhandari D."/>
            <person name="Bolshakov S."/>
            <person name="Borkova D."/>
            <person name="Botchan M.R."/>
            <person name="Bouck J."/>
            <person name="Brokstein P."/>
            <person name="Brottier P."/>
            <person name="Burtis K.C."/>
            <person name="Busam D.A."/>
            <person name="Butler H."/>
            <person name="Cadieu E."/>
            <person name="Center A."/>
            <person name="Chandra I."/>
            <person name="Cherry J.M."/>
            <person name="Cawley S."/>
            <person name="Dahlke C."/>
            <person name="Davenport L.B."/>
            <person name="Davies P."/>
            <person name="de Pablos B."/>
            <person name="Delcher A."/>
            <person name="Deng Z."/>
            <person name="Mays A.D."/>
            <person name="Dew I."/>
            <person name="Dietz S.M."/>
            <person name="Dodson K."/>
            <person name="Doup L.E."/>
            <person name="Downes M."/>
            <person name="Dugan-Rocha S."/>
            <person name="Dunkov B.C."/>
            <person name="Dunn P."/>
            <person name="Durbin K.J."/>
            <person name="Evangelista C.C."/>
            <person name="Ferraz C."/>
            <person name="Ferriera S."/>
            <person name="Fleischmann W."/>
            <person name="Fosler C."/>
            <person name="Gabrielian A.E."/>
            <person name="Garg N.S."/>
            <person name="Gelbart W.M."/>
            <person name="Glasser K."/>
            <person name="Glodek A."/>
            <person name="Gong F."/>
            <person name="Gorrell J.H."/>
            <person name="Gu Z."/>
            <person name="Guan P."/>
            <person name="Harris M."/>
            <person name="Harris N.L."/>
            <person name="Harvey D."/>
            <person name="Heiman T.J."/>
            <person name="Hernandez J.R."/>
            <person name="Houck J."/>
            <person name="Hostin D."/>
            <person name="Houston K.A."/>
            <person name="Howland T.J."/>
            <person name="Wei M.H."/>
            <person name="Ibegwam C."/>
            <person name="Jalali M."/>
            <person name="Kalush F."/>
            <person name="Karpen G.H."/>
            <person name="Ke Z."/>
            <person name="Kennison J.A."/>
            <person name="Ketchum K.A."/>
            <person name="Kimmel B.E."/>
            <person name="Kodira C.D."/>
            <person name="Kraft C."/>
            <person name="Kravitz S."/>
            <person name="Kulp D."/>
            <person name="Lai Z."/>
            <person name="Lasko P."/>
            <person name="Lei Y."/>
            <person name="Levitsky A.A."/>
            <person name="Li J."/>
            <person name="Li Z."/>
            <person name="Liang Y."/>
            <person name="Lin X."/>
            <person name="Liu X."/>
            <person name="Mattei B."/>
            <person name="McIntosh T.C."/>
            <person name="McLeod M.P."/>
            <person name="McPherson D."/>
            <person name="Merkulov G."/>
            <person name="Milshina N.V."/>
            <person name="Mobarry C."/>
            <person name="Morris J."/>
            <person name="Moshrefi A."/>
            <person name="Mount S.M."/>
            <person name="Moy M."/>
            <person name="Murphy B."/>
            <person name="Murphy L."/>
            <person name="Muzny D.M."/>
            <person name="Nelson D.L."/>
            <person name="Nelson D.R."/>
            <person name="Nelson K.A."/>
            <person name="Nixon K."/>
            <person name="Nusskern D.R."/>
            <person name="Pacleb J.M."/>
            <person name="Palazzolo M."/>
            <person name="Pittman G.S."/>
            <person name="Pan S."/>
            <person name="Pollard J."/>
            <person name="Puri V."/>
            <person name="Reese M.G."/>
            <person name="Reinert K."/>
            <person name="Remington K."/>
            <person name="Saunders R.D."/>
            <person name="Scheeler F."/>
            <person name="Shen H."/>
            <person name="Shue B.C."/>
            <person name="Siden-Kiamos I."/>
            <person name="Simpson M."/>
            <person name="Skupski M.P."/>
            <person name="Smith T."/>
            <person name="Spier E."/>
            <person name="Spradling A.C."/>
            <person name="Stapleton M."/>
            <person name="Strong R."/>
            <person name="Sun E."/>
            <person name="Svirskas R."/>
            <person name="Tector C."/>
            <person name="Turner R."/>
            <person name="Venter E."/>
            <person name="Wang A.H."/>
            <person name="Wang X."/>
            <person name="Wang Z.Y."/>
            <person name="Wassarman D.A."/>
            <person name="Weinstock G.M."/>
            <person name="Weissenbach J."/>
            <person name="Williams S.M."/>
            <person name="WoodageT"/>
            <person name="Worley K.C."/>
            <person name="Wu D."/>
            <person name="Yang S."/>
            <person name="Yao Q.A."/>
            <person name="Ye J."/>
            <person name="Yeh R.F."/>
            <person name="Zaveri J.S."/>
            <person name="Zhan M."/>
            <person name="Zhang G."/>
            <person name="Zhao Q."/>
            <person name="Zheng L."/>
            <person name="Zheng X.H."/>
            <person name="Zhong F.N."/>
            <person name="Zhong W."/>
            <person name="Zhou X."/>
            <person name="Zhu S."/>
            <person name="Zhu X."/>
            <person name="Smith H.O."/>
            <person name="Gibbs R.A."/>
            <person name="Myers E.W."/>
            <person name="Rubin G.M."/>
            <person name="Venter J.C."/>
        </authorList>
    </citation>
    <scope>NUCLEOTIDE SEQUENCE [LARGE SCALE GENOMIC DNA]</scope>
    <source>
        <strain evidence="3">Berkeley</strain>
    </source>
</reference>
<reference evidence="1 3" key="9">
    <citation type="journal article" date="2015" name="G3 (Bethesda)">
        <title>Gene Model Annotations for Drosophila melanogaster: Impact of High-Throughput Data.</title>
        <authorList>
            <consortium name="FlyBase Consortium"/>
            <person name="Matthews B.B."/>
            <person name="Dos Santos G."/>
            <person name="Crosby M.A."/>
            <person name="Emmert D.B."/>
            <person name="St Pierre S.E."/>
            <person name="Gramates L.S."/>
            <person name="Zhou P."/>
            <person name="Schroeder A.J."/>
            <person name="Falls K."/>
            <person name="Strelets V."/>
            <person name="Russo S.M."/>
            <person name="Gelbart W.M."/>
            <person name="null"/>
        </authorList>
    </citation>
    <scope>NUCLEOTIDE SEQUENCE [LARGE SCALE GENOMIC DNA]</scope>
    <source>
        <strain evidence="3">Berkeley</strain>
    </source>
</reference>
<dbReference type="EMBL" id="AE014297">
    <property type="protein sequence ID" value="AGB96013.1"/>
    <property type="molecule type" value="Genomic_DNA"/>
</dbReference>
<sequence>MLTQLYYDWYLPLRSDSWGEGGEIGAIGDPSPQNVSSGSEPLITWIGKLDWKGWLFLILRGSFFVSL</sequence>
<proteinExistence type="predicted"/>
<name>A0A0B4KGS2_DROME</name>
<accession>A0A0B4KGS2</accession>
<dbReference type="Proteomes" id="UP000000803">
    <property type="component" value="Chromosome 3R"/>
</dbReference>
<evidence type="ECO:0000313" key="3">
    <source>
        <dbReference type="Proteomes" id="UP000000803"/>
    </source>
</evidence>
<dbReference type="BioGRID-ORCS" id="318657">
    <property type="hits" value="0 hits in 1 CRISPR screen"/>
</dbReference>
<dbReference type="OrthoDB" id="5977855at2759"/>
<dbReference type="Bgee" id="FBgn0051279">
    <property type="expression patterns" value="Expressed in spermatocyte in testis and 18 other cell types or tissues"/>
</dbReference>
<evidence type="ECO:0000313" key="2">
    <source>
        <dbReference type="FlyBase" id="FBgn0051279"/>
    </source>
</evidence>
<dbReference type="VEuPathDB" id="VectorBase:FBgn0051279"/>
<dbReference type="DNASU" id="318657"/>
<reference evidence="1 3" key="2">
    <citation type="journal article" date="2002" name="Genome Biol.">
        <title>Finishing a whole-genome shotgun: release 3 of the Drosophila melanogaster euchromatic genome sequence.</title>
        <authorList>
            <person name="Celniker S.E."/>
            <person name="Wheeler D.A."/>
            <person name="Kronmiller B."/>
            <person name="Carlson J.W."/>
            <person name="Halpern A."/>
            <person name="Patel S."/>
            <person name="Adams M."/>
            <person name="Champe M."/>
            <person name="Dugan S.P."/>
            <person name="Frise E."/>
            <person name="Hodgson A."/>
            <person name="George R.A."/>
            <person name="Hoskins R.A."/>
            <person name="Laverty T."/>
            <person name="Muzny D.M."/>
            <person name="Nelson C.R."/>
            <person name="Pacleb J.M."/>
            <person name="Park S."/>
            <person name="Pfeiffer B.D."/>
            <person name="Richards S."/>
            <person name="Sodergren E.J."/>
            <person name="Svirskas R."/>
            <person name="Tabor P.E."/>
            <person name="Wan K."/>
            <person name="Stapleton M."/>
            <person name="Sutton G.G."/>
            <person name="Venter C."/>
            <person name="Weinstock G."/>
            <person name="Scherer S.E."/>
            <person name="Myers E.W."/>
            <person name="Gibbs R.A."/>
            <person name="Rubin G.M."/>
        </authorList>
    </citation>
    <scope>NUCLEOTIDE SEQUENCE [LARGE SCALE GENOMIC DNA]</scope>
    <source>
        <strain evidence="3">Berkeley</strain>
    </source>
</reference>
<organism evidence="1 3">
    <name type="scientific">Drosophila melanogaster</name>
    <name type="common">Fruit fly</name>
    <dbReference type="NCBI Taxonomy" id="7227"/>
    <lineage>
        <taxon>Eukaryota</taxon>
        <taxon>Metazoa</taxon>
        <taxon>Ecdysozoa</taxon>
        <taxon>Arthropoda</taxon>
        <taxon>Hexapoda</taxon>
        <taxon>Insecta</taxon>
        <taxon>Pterygota</taxon>
        <taxon>Neoptera</taxon>
        <taxon>Endopterygota</taxon>
        <taxon>Diptera</taxon>
        <taxon>Brachycera</taxon>
        <taxon>Muscomorpha</taxon>
        <taxon>Ephydroidea</taxon>
        <taxon>Drosophilidae</taxon>
        <taxon>Drosophila</taxon>
        <taxon>Sophophora</taxon>
    </lineage>
</organism>
<reference evidence="1 3" key="5">
    <citation type="journal article" date="2002" name="Genome Biol.">
        <title>Heterochromatic sequences in a Drosophila whole-genome shotgun assembly.</title>
        <authorList>
            <person name="Hoskins R.A."/>
            <person name="Smith C.D."/>
            <person name="Carlson J.W."/>
            <person name="Carvalho A.B."/>
            <person name="Halpern A."/>
            <person name="Kaminker J.S."/>
            <person name="Kennedy C."/>
            <person name="Mungall C.J."/>
            <person name="Sullivan B.A."/>
            <person name="Sutton G.G."/>
            <person name="Yasuhara J.C."/>
            <person name="Wakimoto B.T."/>
            <person name="Myers E.W."/>
            <person name="Celniker S.E."/>
            <person name="Rubin G.M."/>
            <person name="Karpen G.H."/>
        </authorList>
    </citation>
    <scope>NUCLEOTIDE SEQUENCE [LARGE SCALE GENOMIC DNA]</scope>
    <source>
        <strain evidence="3">Berkeley</strain>
    </source>
</reference>
<gene>
    <name evidence="1" type="primary">Dmel\CG31279</name>
    <name evidence="1 2" type="ORF">CG31279</name>
    <name evidence="1" type="ORF">Dmel_CG31279</name>
</gene>
<evidence type="ECO:0000313" key="1">
    <source>
        <dbReference type="EMBL" id="AGB96013.1"/>
    </source>
</evidence>
<reference evidence="1 3" key="10">
    <citation type="journal article" date="2015" name="G3 (Bethesda)">
        <title>Gene Model Annotations for Drosophila melanogaster: The Rule-Benders.</title>
        <authorList>
            <consortium name="FlyBase Consortium"/>
            <person name="Crosby M.A."/>
            <person name="Gramates L.S."/>
            <person name="Dos Santos G."/>
            <person name="Matthews B.B."/>
            <person name="St Pierre S.E."/>
            <person name="Zhou P."/>
            <person name="Schroeder A.J."/>
            <person name="Falls K."/>
            <person name="Emmert D.B."/>
            <person name="Russo S.M."/>
            <person name="Gelbart W.M."/>
            <person name="null"/>
        </authorList>
    </citation>
    <scope>NUCLEOTIDE SEQUENCE [LARGE SCALE GENOMIC DNA]</scope>
    <source>
        <strain evidence="3">Berkeley</strain>
    </source>
</reference>
<dbReference type="AlphaFoldDB" id="A0A0B4KGS2"/>
<reference evidence="1 3" key="8">
    <citation type="journal article" date="2007" name="Science">
        <title>Sequence finishing and mapping of Drosophila melanogaster heterochromatin.</title>
        <authorList>
            <person name="Hoskins R.A."/>
            <person name="Carlson J.W."/>
            <person name="Kennedy C."/>
            <person name="Acevedo D."/>
            <person name="Evans-Holm M."/>
            <person name="Frise E."/>
            <person name="Wan K.H."/>
            <person name="Park S."/>
            <person name="Mendez-Lago M."/>
            <person name="Rossi F."/>
            <person name="Villasante A."/>
            <person name="Dimitri P."/>
            <person name="Karpen G.H."/>
            <person name="Celniker S.E."/>
        </authorList>
    </citation>
    <scope>NUCLEOTIDE SEQUENCE [LARGE SCALE GENOMIC DNA]</scope>
    <source>
        <strain evidence="3">Berkeley</strain>
    </source>
</reference>
<reference evidence="1 3" key="6">
    <citation type="journal article" date="2005" name="PLoS Comput. Biol.">
        <title>Combined evidence annotation of transposable elements in genome sequences.</title>
        <authorList>
            <person name="Quesneville H."/>
            <person name="Bergman C.M."/>
            <person name="Andrieu O."/>
            <person name="Autard D."/>
            <person name="Nouaud D."/>
            <person name="Ashburner M."/>
            <person name="Anxolabehere D."/>
        </authorList>
    </citation>
    <scope>NUCLEOTIDE SEQUENCE [LARGE SCALE GENOMIC DNA]</scope>
    <source>
        <strain evidence="3">Berkeley</strain>
    </source>
</reference>
<reference evidence="1 3" key="11">
    <citation type="journal article" date="2015" name="Genome Res.">
        <title>The Release 6 reference sequence of the Drosophila melanogaster genome.</title>
        <authorList>
            <person name="Hoskins R.A."/>
            <person name="Carlson J.W."/>
            <person name="Wan K.H."/>
            <person name="Park S."/>
            <person name="Mendez I."/>
            <person name="Galle S.E."/>
            <person name="Booth B.W."/>
            <person name="Pfeiffer B.D."/>
            <person name="George R.A."/>
            <person name="Svirskas R."/>
            <person name="Krzywinski M."/>
            <person name="Schein J."/>
            <person name="Accardo M.C."/>
            <person name="Damia E."/>
            <person name="Messina G."/>
            <person name="Mendez-Lago M."/>
            <person name="de Pablos B."/>
            <person name="Demakova O.V."/>
            <person name="Andreyeva E.N."/>
            <person name="Boldyreva L.V."/>
            <person name="Marra M."/>
            <person name="Carvalho A.B."/>
            <person name="Dimitri P."/>
            <person name="Villasante A."/>
            <person name="Zhimulev I.F."/>
            <person name="Rubin G.M."/>
            <person name="Karpen G.H."/>
            <person name="Celniker S.E."/>
        </authorList>
    </citation>
    <scope>NUCLEOTIDE SEQUENCE [LARGE SCALE GENOMIC DNA]</scope>
    <source>
        <strain evidence="3">Berkeley</strain>
    </source>
</reference>
<reference evidence="1 3" key="3">
    <citation type="journal article" date="2002" name="Genome Biol.">
        <title>Annotation of the Drosophila melanogaster euchromatic genome: a systematic review.</title>
        <authorList>
            <person name="Misra S."/>
            <person name="Crosby M.A."/>
            <person name="Mungall C.J."/>
            <person name="Matthews B.B."/>
            <person name="Campbell K.S."/>
            <person name="Hradecky P."/>
            <person name="Huang Y."/>
            <person name="Kaminker J.S."/>
            <person name="Millburn G.H."/>
            <person name="Prochnik S.E."/>
            <person name="Smith C.D."/>
            <person name="Tupy J.L."/>
            <person name="Whitfied E.J."/>
            <person name="Bayraktaroglu L."/>
            <person name="Berman B.P."/>
            <person name="Bettencourt B.R."/>
            <person name="Celniker S.E."/>
            <person name="de Grey A.D."/>
            <person name="Drysdale R.A."/>
            <person name="Harris N.L."/>
            <person name="Richter J."/>
            <person name="Russo S."/>
            <person name="Schroeder A.J."/>
            <person name="Shu S.Q."/>
            <person name="Stapleton M."/>
            <person name="Yamada C."/>
            <person name="Ashburner M."/>
            <person name="Gelbart W.M."/>
            <person name="Rubin G.M."/>
            <person name="Lewis S.E."/>
        </authorList>
    </citation>
    <scope>GENOME REANNOTATION</scope>
    <source>
        <strain evidence="3">Berkeley</strain>
    </source>
</reference>
<dbReference type="FlyBase" id="FBgn0051279">
    <property type="gene designation" value="CG31279"/>
</dbReference>
<dbReference type="AGR" id="FB:FBgn0051279"/>
<reference evidence="1 3" key="4">
    <citation type="journal article" date="2002" name="Genome Biol.">
        <title>The transposable elements of the Drosophila melanogaster euchromatin: a genomics perspective.</title>
        <authorList>
            <person name="Kaminker J.S."/>
            <person name="Bergman C.M."/>
            <person name="Kronmiller B."/>
            <person name="Carlson J."/>
            <person name="Svirskas R."/>
            <person name="Patel S."/>
            <person name="Frise E."/>
            <person name="Wheeler D.A."/>
            <person name="Lewis S.E."/>
            <person name="Rubin G.M."/>
            <person name="Ashburner M."/>
            <person name="Celniker S.E."/>
        </authorList>
    </citation>
    <scope>NUCLEOTIDE SEQUENCE [LARGE SCALE GENOMIC DNA]</scope>
    <source>
        <strain evidence="3">Berkeley</strain>
    </source>
</reference>
<keyword evidence="3" id="KW-1185">Reference proteome</keyword>
<reference evidence="1 3" key="7">
    <citation type="journal article" date="2007" name="Science">
        <title>The Release 5.1 annotation of Drosophila melanogaster heterochromatin.</title>
        <authorList>
            <person name="Smith C.D."/>
            <person name="Shu S."/>
            <person name="Mungall C.J."/>
            <person name="Karpen G.H."/>
        </authorList>
    </citation>
    <scope>NUCLEOTIDE SEQUENCE [LARGE SCALE GENOMIC DNA]</scope>
    <source>
        <strain evidence="3">Berkeley</strain>
    </source>
</reference>
<dbReference type="ExpressionAtlas" id="A0A0B4KGS2">
    <property type="expression patterns" value="baseline and differential"/>
</dbReference>
<dbReference type="GeneID" id="318657"/>
<dbReference type="RefSeq" id="NP_001262633.1">
    <property type="nucleotide sequence ID" value="NM_001275704.1"/>
</dbReference>